<dbReference type="GO" id="GO:0005886">
    <property type="term" value="C:plasma membrane"/>
    <property type="evidence" value="ECO:0007669"/>
    <property type="project" value="UniProtKB-SubCell"/>
</dbReference>
<evidence type="ECO:0000256" key="1">
    <source>
        <dbReference type="ARBA" id="ARBA00004651"/>
    </source>
</evidence>
<keyword evidence="6" id="KW-0067">ATP-binding</keyword>
<dbReference type="EMBL" id="FNNI01000002">
    <property type="protein sequence ID" value="SDW51839.1"/>
    <property type="molecule type" value="Genomic_DNA"/>
</dbReference>
<dbReference type="Gene3D" id="1.20.1560.10">
    <property type="entry name" value="ABC transporter type 1, transmembrane domain"/>
    <property type="match status" value="1"/>
</dbReference>
<keyword evidence="4" id="KW-0472">Membrane</keyword>
<dbReference type="AlphaFoldDB" id="A0A1H2U8A2"/>
<dbReference type="Proteomes" id="UP000198500">
    <property type="component" value="Unassembled WGS sequence"/>
</dbReference>
<dbReference type="GO" id="GO:0005524">
    <property type="term" value="F:ATP binding"/>
    <property type="evidence" value="ECO:0007669"/>
    <property type="project" value="UniProtKB-KW"/>
</dbReference>
<comment type="subcellular location">
    <subcellularLocation>
        <location evidence="1">Cell membrane</location>
        <topology evidence="1">Multi-pass membrane protein</topology>
    </subcellularLocation>
</comment>
<evidence type="ECO:0000259" key="5">
    <source>
        <dbReference type="PROSITE" id="PS50929"/>
    </source>
</evidence>
<sequence>MRHNTMQCTICGSTRIVHGTAACRLPILSLGSQLALTTLGHHFVYQLRGKLIKRILDTDIERLEQLGSARLLASLSSDIRYITVAFVRLPELVQGIILTLGPSSTSAGCRPACRSFAGDA</sequence>
<keyword evidence="6" id="KW-0547">Nucleotide-binding</keyword>
<keyword evidence="3" id="KW-1133">Transmembrane helix</keyword>
<protein>
    <submittedName>
        <fullName evidence="6">Putative ATP-binding cassette transporter</fullName>
    </submittedName>
</protein>
<dbReference type="InterPro" id="IPR036640">
    <property type="entry name" value="ABC1_TM_sf"/>
</dbReference>
<accession>A0A1H2U8A2</accession>
<organism evidence="6 7">
    <name type="scientific">Aidingimonas halophila</name>
    <dbReference type="NCBI Taxonomy" id="574349"/>
    <lineage>
        <taxon>Bacteria</taxon>
        <taxon>Pseudomonadati</taxon>
        <taxon>Pseudomonadota</taxon>
        <taxon>Gammaproteobacteria</taxon>
        <taxon>Oceanospirillales</taxon>
        <taxon>Halomonadaceae</taxon>
        <taxon>Aidingimonas</taxon>
    </lineage>
</organism>
<dbReference type="PROSITE" id="PS50929">
    <property type="entry name" value="ABC_TM1F"/>
    <property type="match status" value="1"/>
</dbReference>
<dbReference type="GO" id="GO:0140359">
    <property type="term" value="F:ABC-type transporter activity"/>
    <property type="evidence" value="ECO:0007669"/>
    <property type="project" value="InterPro"/>
</dbReference>
<proteinExistence type="predicted"/>
<reference evidence="6 7" key="1">
    <citation type="submission" date="2016-10" db="EMBL/GenBank/DDBJ databases">
        <authorList>
            <person name="de Groot N.N."/>
        </authorList>
    </citation>
    <scope>NUCLEOTIDE SEQUENCE [LARGE SCALE GENOMIC DNA]</scope>
    <source>
        <strain evidence="6 7">DSM 19219</strain>
    </source>
</reference>
<keyword evidence="7" id="KW-1185">Reference proteome</keyword>
<evidence type="ECO:0000313" key="7">
    <source>
        <dbReference type="Proteomes" id="UP000198500"/>
    </source>
</evidence>
<evidence type="ECO:0000256" key="3">
    <source>
        <dbReference type="ARBA" id="ARBA00022989"/>
    </source>
</evidence>
<keyword evidence="2" id="KW-0812">Transmembrane</keyword>
<dbReference type="SUPFAM" id="SSF90123">
    <property type="entry name" value="ABC transporter transmembrane region"/>
    <property type="match status" value="1"/>
</dbReference>
<gene>
    <name evidence="6" type="ORF">SAMN05443545_10281</name>
</gene>
<dbReference type="STRING" id="574349.SAMN05443545_10281"/>
<evidence type="ECO:0000256" key="2">
    <source>
        <dbReference type="ARBA" id="ARBA00022692"/>
    </source>
</evidence>
<name>A0A1H2U8A2_9GAMM</name>
<evidence type="ECO:0000256" key="4">
    <source>
        <dbReference type="ARBA" id="ARBA00023136"/>
    </source>
</evidence>
<evidence type="ECO:0000313" key="6">
    <source>
        <dbReference type="EMBL" id="SDW51839.1"/>
    </source>
</evidence>
<feature type="domain" description="ABC transmembrane type-1" evidence="5">
    <location>
        <begin position="27"/>
        <end position="101"/>
    </location>
</feature>
<dbReference type="InterPro" id="IPR011527">
    <property type="entry name" value="ABC1_TM_dom"/>
</dbReference>